<name>A0AAD7D572_MYCRO</name>
<dbReference type="AlphaFoldDB" id="A0AAD7D572"/>
<evidence type="ECO:0000313" key="2">
    <source>
        <dbReference type="Proteomes" id="UP001221757"/>
    </source>
</evidence>
<dbReference type="Proteomes" id="UP001221757">
    <property type="component" value="Unassembled WGS sequence"/>
</dbReference>
<feature type="non-terminal residue" evidence="1">
    <location>
        <position position="1"/>
    </location>
</feature>
<reference evidence="1" key="1">
    <citation type="submission" date="2023-03" db="EMBL/GenBank/DDBJ databases">
        <title>Massive genome expansion in bonnet fungi (Mycena s.s.) driven by repeated elements and novel gene families across ecological guilds.</title>
        <authorList>
            <consortium name="Lawrence Berkeley National Laboratory"/>
            <person name="Harder C.B."/>
            <person name="Miyauchi S."/>
            <person name="Viragh M."/>
            <person name="Kuo A."/>
            <person name="Thoen E."/>
            <person name="Andreopoulos B."/>
            <person name="Lu D."/>
            <person name="Skrede I."/>
            <person name="Drula E."/>
            <person name="Henrissat B."/>
            <person name="Morin E."/>
            <person name="Kohler A."/>
            <person name="Barry K."/>
            <person name="LaButti K."/>
            <person name="Morin E."/>
            <person name="Salamov A."/>
            <person name="Lipzen A."/>
            <person name="Mereny Z."/>
            <person name="Hegedus B."/>
            <person name="Baldrian P."/>
            <person name="Stursova M."/>
            <person name="Weitz H."/>
            <person name="Taylor A."/>
            <person name="Grigoriev I.V."/>
            <person name="Nagy L.G."/>
            <person name="Martin F."/>
            <person name="Kauserud H."/>
        </authorList>
    </citation>
    <scope>NUCLEOTIDE SEQUENCE</scope>
    <source>
        <strain evidence="1">CBHHK067</strain>
    </source>
</reference>
<accession>A0AAD7D572</accession>
<dbReference type="EMBL" id="JARKIE010000130">
    <property type="protein sequence ID" value="KAJ7679619.1"/>
    <property type="molecule type" value="Genomic_DNA"/>
</dbReference>
<keyword evidence="2" id="KW-1185">Reference proteome</keyword>
<organism evidence="1 2">
    <name type="scientific">Mycena rosella</name>
    <name type="common">Pink bonnet</name>
    <name type="synonym">Agaricus rosellus</name>
    <dbReference type="NCBI Taxonomy" id="1033263"/>
    <lineage>
        <taxon>Eukaryota</taxon>
        <taxon>Fungi</taxon>
        <taxon>Dikarya</taxon>
        <taxon>Basidiomycota</taxon>
        <taxon>Agaricomycotina</taxon>
        <taxon>Agaricomycetes</taxon>
        <taxon>Agaricomycetidae</taxon>
        <taxon>Agaricales</taxon>
        <taxon>Marasmiineae</taxon>
        <taxon>Mycenaceae</taxon>
        <taxon>Mycena</taxon>
    </lineage>
</organism>
<protein>
    <submittedName>
        <fullName evidence="1">Uncharacterized protein</fullName>
    </submittedName>
</protein>
<proteinExistence type="predicted"/>
<gene>
    <name evidence="1" type="ORF">B0H17DRAFT_944068</name>
</gene>
<sequence>PKALQSVQLSTIQKWEYQMIRWMEAYQSGLGAKEAQFKVKAFSSREYTSHRRVHVTLARSFDQ</sequence>
<comment type="caution">
    <text evidence="1">The sequence shown here is derived from an EMBL/GenBank/DDBJ whole genome shotgun (WGS) entry which is preliminary data.</text>
</comment>
<evidence type="ECO:0000313" key="1">
    <source>
        <dbReference type="EMBL" id="KAJ7679619.1"/>
    </source>
</evidence>